<proteinExistence type="predicted"/>
<accession>A0A2N9HTX7</accession>
<gene>
    <name evidence="3" type="ORF">FSB_LOCUS43337</name>
</gene>
<evidence type="ECO:0008006" key="4">
    <source>
        <dbReference type="Google" id="ProtNLM"/>
    </source>
</evidence>
<feature type="compositionally biased region" description="Acidic residues" evidence="1">
    <location>
        <begin position="112"/>
        <end position="133"/>
    </location>
</feature>
<protein>
    <recommendedName>
        <fullName evidence="4">DUF4408 domain-containing protein</fullName>
    </recommendedName>
</protein>
<reference evidence="3" key="1">
    <citation type="submission" date="2018-02" db="EMBL/GenBank/DDBJ databases">
        <authorList>
            <person name="Cohen D.B."/>
            <person name="Kent A.D."/>
        </authorList>
    </citation>
    <scope>NUCLEOTIDE SEQUENCE</scope>
</reference>
<evidence type="ECO:0000313" key="3">
    <source>
        <dbReference type="EMBL" id="SPD15455.1"/>
    </source>
</evidence>
<sequence length="181" mass="20761">MKIASILVLLLCLLILLILLIFLTLSLPVSKQHNPFLSTYEFIVVKKSSRVAAFFIFNVIVITIFRGSVKPSEGDFDCFLSFPSLVYELDDHTKDEDYSDVEDSDEYHGSDGYDEDDDDDGSDDDFDSEDEKVEDLKRRIDDFIAMVNRQRREELIYERLASLHGSHGVTKKELELAPKVQ</sequence>
<keyword evidence="2" id="KW-0472">Membrane</keyword>
<name>A0A2N9HTX7_FAGSY</name>
<dbReference type="PANTHER" id="PTHR36595">
    <property type="entry name" value="TRANSMEMBRANE PROTEIN"/>
    <property type="match status" value="1"/>
</dbReference>
<evidence type="ECO:0000256" key="2">
    <source>
        <dbReference type="SAM" id="Phobius"/>
    </source>
</evidence>
<feature type="transmembrane region" description="Helical" evidence="2">
    <location>
        <begin position="52"/>
        <end position="69"/>
    </location>
</feature>
<dbReference type="PANTHER" id="PTHR36595:SF2">
    <property type="entry name" value="SERINE_THREONINE-PROTEIN KINASE FHKB-RELATED"/>
    <property type="match status" value="1"/>
</dbReference>
<evidence type="ECO:0000256" key="1">
    <source>
        <dbReference type="SAM" id="MobiDB-lite"/>
    </source>
</evidence>
<feature type="region of interest" description="Disordered" evidence="1">
    <location>
        <begin position="93"/>
        <end position="133"/>
    </location>
</feature>
<keyword evidence="2" id="KW-0812">Transmembrane</keyword>
<organism evidence="3">
    <name type="scientific">Fagus sylvatica</name>
    <name type="common">Beechnut</name>
    <dbReference type="NCBI Taxonomy" id="28930"/>
    <lineage>
        <taxon>Eukaryota</taxon>
        <taxon>Viridiplantae</taxon>
        <taxon>Streptophyta</taxon>
        <taxon>Embryophyta</taxon>
        <taxon>Tracheophyta</taxon>
        <taxon>Spermatophyta</taxon>
        <taxon>Magnoliopsida</taxon>
        <taxon>eudicotyledons</taxon>
        <taxon>Gunneridae</taxon>
        <taxon>Pentapetalae</taxon>
        <taxon>rosids</taxon>
        <taxon>fabids</taxon>
        <taxon>Fagales</taxon>
        <taxon>Fagaceae</taxon>
        <taxon>Fagus</taxon>
    </lineage>
</organism>
<dbReference type="AlphaFoldDB" id="A0A2N9HTX7"/>
<dbReference type="EMBL" id="OIVN01004104">
    <property type="protein sequence ID" value="SPD15455.1"/>
    <property type="molecule type" value="Genomic_DNA"/>
</dbReference>
<keyword evidence="2" id="KW-1133">Transmembrane helix</keyword>